<proteinExistence type="predicted"/>
<organism evidence="1 2">
    <name type="scientific">Danio rerio</name>
    <name type="common">Zebrafish</name>
    <name type="synonym">Brachydanio rerio</name>
    <dbReference type="NCBI Taxonomy" id="7955"/>
    <lineage>
        <taxon>Eukaryota</taxon>
        <taxon>Metazoa</taxon>
        <taxon>Chordata</taxon>
        <taxon>Craniata</taxon>
        <taxon>Vertebrata</taxon>
        <taxon>Euteleostomi</taxon>
        <taxon>Actinopterygii</taxon>
        <taxon>Neopterygii</taxon>
        <taxon>Teleostei</taxon>
        <taxon>Ostariophysi</taxon>
        <taxon>Cypriniformes</taxon>
        <taxon>Danionidae</taxon>
        <taxon>Danioninae</taxon>
        <taxon>Danio</taxon>
    </lineage>
</organism>
<dbReference type="RefSeq" id="XP_073764147.1">
    <property type="nucleotide sequence ID" value="XM_073908046.1"/>
</dbReference>
<sequence>MEPLEFEVNGSEPEFDQELSKKDIEELLTTRPNVFKRCKLETERHDQAYARPLDEPTLTIKIFGRENMGRSLPGDEVCVEILNTEECLCEGRVVGLINRDEDSLVFVCKMVEDNPKCVTAVNKCMTRIRTVQGKPGMGLVEVRQLKYGRWVTKEFAEIAENNMLVVKIIKWESTKPHPLGVVTKVIPACDAFHEILDIELGSKGKPPPFQQQKDKEGVEREDLSDIFTFTIDSTSTQDLDDAISVTEMDDSYQIGIHITDVASYIIKNSEQDEFARMLGRTIYTPEKGDVAFMFSREISKEYLSLIDGEERRALSLLVVVDKKTSQIRSTQFALTLINSDRRMSYKEADQIIQKYFSETEPLRFSRLEDCVAVAYRFSEAHRKSRLEGGWQCGRQVEQTRSQAMVEELMTLYNSAAAEELISADVTKDLTPLRCHQGPDPNLLIQFKEKYTDLIPMSAYFSNMFDENMEYNPEHDGFEHSGMPFTIFTSILHKMEEFAQSRDYYSLTQLIFSDEIHPTLVPMVRDFREIKRKAVILRSCTSKESRLGHYDLQMNAYTWASSPMRRYLDLIVQRLLHTMLSKQYLKQADYTNDEINRYCLSGMEAEEEQDALVFRLRKIQFEPRDVVNLATVDQITPKGHEFIISFPLQPSLDLITIMYKHLKVVDQPKYNEDKNSMTLHWKRRVYTFGEVFKNRFPSNPMKNVTPVSSILWKRLISAVKHQDWAKIEQCFQNIKREEKPEMEKLISEASSTQENSKMHYKELNLELKLGDVVQVQLGSEFKDGLPVPVVQLLSVNECFEICLEHSRNPTLCFSDSVCIASKISYESYEEYQKIWTQLCQIDTAYNALEENNSVILEEVFINWSDEINLQGFFHLTKTQKTQWSLEFDLTNCFLCIRLRRQKLDENLGKHIDRSAVSDLQGCLPFTWVAHAVTTKSKKKDANTKGRINFKITHRSMTYIPARIFNKGTKFTIEVIPKKIPYLLREQAVANLKRANNLVKSVATGKLELNDDADLRNISLYDVDKSLNLPTLNMSQKKAVKEAMKKPFTVIQGPPGTGKTVVGIHIVFQFFKKNKDFMTSFKPNHTNPDGNPPKKPAILYCGPSNKSVDIVAEQLLKLSGVLKPLRIYCDQMEMREFPYTGSELKLCRRSLRDEKPKEELRCIQRIHSMGGSPVQLHNETRTDGS</sequence>
<name>A0AC58G338_DANRE</name>
<reference evidence="2" key="1">
    <citation type="submission" date="2025-08" db="UniProtKB">
        <authorList>
            <consortium name="RefSeq"/>
        </authorList>
    </citation>
    <scope>IDENTIFICATION</scope>
    <source>
        <strain evidence="2">Tuebingen</strain>
        <tissue evidence="2">Fibroblasts and whole tissue</tissue>
    </source>
</reference>
<evidence type="ECO:0000313" key="2">
    <source>
        <dbReference type="RefSeq" id="XP_073764147.1"/>
    </source>
</evidence>
<protein>
    <submittedName>
        <fullName evidence="2">3'-5' exoribonuclease HELZ2-like isoform X2</fullName>
    </submittedName>
</protein>
<keyword evidence="1" id="KW-1185">Reference proteome</keyword>
<gene>
    <name evidence="2" type="primary">LOC141375293</name>
</gene>
<evidence type="ECO:0000313" key="1">
    <source>
        <dbReference type="Proteomes" id="UP000000437"/>
    </source>
</evidence>
<dbReference type="Proteomes" id="UP000000437">
    <property type="component" value="Chromosome 7"/>
</dbReference>
<accession>A0AC58G338</accession>